<evidence type="ECO:0000313" key="2">
    <source>
        <dbReference type="Proteomes" id="UP000176216"/>
    </source>
</evidence>
<comment type="caution">
    <text evidence="1">The sequence shown here is derived from an EMBL/GenBank/DDBJ whole genome shotgun (WGS) entry which is preliminary data.</text>
</comment>
<organism evidence="1 2">
    <name type="scientific">Candidatus Nealsonbacteria bacterium RIFCSPLOWO2_02_39_8</name>
    <dbReference type="NCBI Taxonomy" id="1801674"/>
    <lineage>
        <taxon>Bacteria</taxon>
        <taxon>Candidatus Nealsoniibacteriota</taxon>
    </lineage>
</organism>
<dbReference type="AlphaFoldDB" id="A0A1G2EGN8"/>
<evidence type="ECO:0000313" key="1">
    <source>
        <dbReference type="EMBL" id="OGZ24782.1"/>
    </source>
</evidence>
<proteinExistence type="predicted"/>
<protein>
    <submittedName>
        <fullName evidence="1">Uncharacterized protein</fullName>
    </submittedName>
</protein>
<gene>
    <name evidence="1" type="ORF">A2W71_00230</name>
</gene>
<dbReference type="Proteomes" id="UP000176216">
    <property type="component" value="Unassembled WGS sequence"/>
</dbReference>
<sequence length="103" mass="12081">MFYFFNFLGKKSRKKKFNAQIMIVVQNKGIMPLMSRFWLKIISISQTSPIFINKVNSPKVIILKGRDIIFKIGFMKRFIIPKIQPIIISVFIFPEKNTPGTNR</sequence>
<name>A0A1G2EGN8_9BACT</name>
<reference evidence="1 2" key="1">
    <citation type="journal article" date="2016" name="Nat. Commun.">
        <title>Thousands of microbial genomes shed light on interconnected biogeochemical processes in an aquifer system.</title>
        <authorList>
            <person name="Anantharaman K."/>
            <person name="Brown C.T."/>
            <person name="Hug L.A."/>
            <person name="Sharon I."/>
            <person name="Castelle C.J."/>
            <person name="Probst A.J."/>
            <person name="Thomas B.C."/>
            <person name="Singh A."/>
            <person name="Wilkins M.J."/>
            <person name="Karaoz U."/>
            <person name="Brodie E.L."/>
            <person name="Williams K.H."/>
            <person name="Hubbard S.S."/>
            <person name="Banfield J.F."/>
        </authorList>
    </citation>
    <scope>NUCLEOTIDE SEQUENCE [LARGE SCALE GENOMIC DNA]</scope>
</reference>
<dbReference type="EMBL" id="MHMJ01000044">
    <property type="protein sequence ID" value="OGZ24782.1"/>
    <property type="molecule type" value="Genomic_DNA"/>
</dbReference>
<accession>A0A1G2EGN8</accession>